<dbReference type="PROSITE" id="PS51387">
    <property type="entry name" value="FAD_PCMH"/>
    <property type="match status" value="1"/>
</dbReference>
<dbReference type="InterPro" id="IPR006094">
    <property type="entry name" value="Oxid_FAD_bind_N"/>
</dbReference>
<dbReference type="Pfam" id="PF01565">
    <property type="entry name" value="FAD_binding_4"/>
    <property type="match status" value="1"/>
</dbReference>
<keyword evidence="5" id="KW-0560">Oxidoreductase</keyword>
<accession>A0AA40AZI4</accession>
<feature type="signal peptide" evidence="6">
    <location>
        <begin position="1"/>
        <end position="18"/>
    </location>
</feature>
<keyword evidence="6" id="KW-0732">Signal</keyword>
<evidence type="ECO:0000259" key="7">
    <source>
        <dbReference type="PROSITE" id="PS51387"/>
    </source>
</evidence>
<dbReference type="InterPro" id="IPR036318">
    <property type="entry name" value="FAD-bd_PCMH-like_sf"/>
</dbReference>
<dbReference type="AlphaFoldDB" id="A0AA40AZI4"/>
<dbReference type="SUPFAM" id="SSF56176">
    <property type="entry name" value="FAD-binding/transporter-associated domain-like"/>
    <property type="match status" value="1"/>
</dbReference>
<gene>
    <name evidence="8" type="ORF">B0H67DRAFT_657667</name>
</gene>
<evidence type="ECO:0000256" key="4">
    <source>
        <dbReference type="ARBA" id="ARBA00022827"/>
    </source>
</evidence>
<dbReference type="SUPFAM" id="SSF55103">
    <property type="entry name" value="FAD-linked oxidases, C-terminal domain"/>
    <property type="match status" value="1"/>
</dbReference>
<sequence length="489" mass="53323">MLLRIGLLLQVASGRAVASRILRELGPRLSGGASILVPSSPGWDQALVRAASPRIHPGFVASVEPATEQDVQEIIKYSNHIGVPFLAVTGAHGYTTMLNRVQGGIQVNMRRMNHTKMNADGVTATVGGGVMQHEIVRSLFEHGKLAVTGLCECVSTIGPLLGGGHSIVQGRHGFAADNLASARLVLANGSAVTVSAESNPDLFWAIRGAGHNFGIVTSFKLNVHDVGDTWTMLTFIFAQDKLESFFSTWNQLEDEHGDVGRPVLLGFLGRNPAVDTSHPVITLQIYYEGENGMVDEYASAFFALGPVSNTTVGDIKYKDLYVTGGIDLNSPICRKNENIIGYPDSFDRWDVDAMRAGFDILSELTADEKFATSVWLLESYGQEGVEAVPAAENAVAPEERSLHILAAPALWWAGDDEQDRERAELYGKRMQDAVRSGISVLPHSYVNYAIGREELPEVYGRDAARLAKLRRIKEAYDPRNRFGFYAPIR</sequence>
<evidence type="ECO:0000256" key="2">
    <source>
        <dbReference type="ARBA" id="ARBA00005466"/>
    </source>
</evidence>
<keyword evidence="9" id="KW-1185">Reference proteome</keyword>
<dbReference type="Gene3D" id="3.40.462.20">
    <property type="match status" value="1"/>
</dbReference>
<protein>
    <recommendedName>
        <fullName evidence="7">FAD-binding PCMH-type domain-containing protein</fullName>
    </recommendedName>
</protein>
<keyword evidence="3" id="KW-0285">Flavoprotein</keyword>
<dbReference type="GO" id="GO:0016491">
    <property type="term" value="F:oxidoreductase activity"/>
    <property type="evidence" value="ECO:0007669"/>
    <property type="project" value="UniProtKB-KW"/>
</dbReference>
<feature type="chain" id="PRO_5041348210" description="FAD-binding PCMH-type domain-containing protein" evidence="6">
    <location>
        <begin position="19"/>
        <end position="489"/>
    </location>
</feature>
<dbReference type="InterPro" id="IPR016164">
    <property type="entry name" value="FAD-linked_Oxase-like_C"/>
</dbReference>
<organism evidence="8 9">
    <name type="scientific">Lasiosphaeris hirsuta</name>
    <dbReference type="NCBI Taxonomy" id="260670"/>
    <lineage>
        <taxon>Eukaryota</taxon>
        <taxon>Fungi</taxon>
        <taxon>Dikarya</taxon>
        <taxon>Ascomycota</taxon>
        <taxon>Pezizomycotina</taxon>
        <taxon>Sordariomycetes</taxon>
        <taxon>Sordariomycetidae</taxon>
        <taxon>Sordariales</taxon>
        <taxon>Lasiosphaeriaceae</taxon>
        <taxon>Lasiosphaeris</taxon>
    </lineage>
</organism>
<dbReference type="Proteomes" id="UP001172102">
    <property type="component" value="Unassembled WGS sequence"/>
</dbReference>
<dbReference type="InterPro" id="IPR016166">
    <property type="entry name" value="FAD-bd_PCMH"/>
</dbReference>
<feature type="domain" description="FAD-binding PCMH-type" evidence="7">
    <location>
        <begin position="55"/>
        <end position="226"/>
    </location>
</feature>
<evidence type="ECO:0000256" key="6">
    <source>
        <dbReference type="SAM" id="SignalP"/>
    </source>
</evidence>
<dbReference type="PANTHER" id="PTHR42973">
    <property type="entry name" value="BINDING OXIDOREDUCTASE, PUTATIVE (AFU_ORTHOLOGUE AFUA_1G17690)-RELATED"/>
    <property type="match status" value="1"/>
</dbReference>
<dbReference type="PANTHER" id="PTHR42973:SF9">
    <property type="entry name" value="FAD-BINDING PCMH-TYPE DOMAIN-CONTAINING PROTEIN-RELATED"/>
    <property type="match status" value="1"/>
</dbReference>
<evidence type="ECO:0000313" key="9">
    <source>
        <dbReference type="Proteomes" id="UP001172102"/>
    </source>
</evidence>
<dbReference type="EMBL" id="JAUKUA010000002">
    <property type="protein sequence ID" value="KAK0724875.1"/>
    <property type="molecule type" value="Genomic_DNA"/>
</dbReference>
<comment type="similarity">
    <text evidence="2">Belongs to the oxygen-dependent FAD-linked oxidoreductase family.</text>
</comment>
<evidence type="ECO:0000313" key="8">
    <source>
        <dbReference type="EMBL" id="KAK0724875.1"/>
    </source>
</evidence>
<evidence type="ECO:0000256" key="1">
    <source>
        <dbReference type="ARBA" id="ARBA00001974"/>
    </source>
</evidence>
<comment type="cofactor">
    <cofactor evidence="1">
        <name>FAD</name>
        <dbReference type="ChEBI" id="CHEBI:57692"/>
    </cofactor>
</comment>
<evidence type="ECO:0000256" key="5">
    <source>
        <dbReference type="ARBA" id="ARBA00023002"/>
    </source>
</evidence>
<dbReference type="Gene3D" id="3.30.465.10">
    <property type="match status" value="1"/>
</dbReference>
<proteinExistence type="inferred from homology"/>
<reference evidence="8" key="1">
    <citation type="submission" date="2023-06" db="EMBL/GenBank/DDBJ databases">
        <title>Genome-scale phylogeny and comparative genomics of the fungal order Sordariales.</title>
        <authorList>
            <consortium name="Lawrence Berkeley National Laboratory"/>
            <person name="Hensen N."/>
            <person name="Bonometti L."/>
            <person name="Westerberg I."/>
            <person name="Brannstrom I.O."/>
            <person name="Guillou S."/>
            <person name="Cros-Aarteil S."/>
            <person name="Calhoun S."/>
            <person name="Haridas S."/>
            <person name="Kuo A."/>
            <person name="Mondo S."/>
            <person name="Pangilinan J."/>
            <person name="Riley R."/>
            <person name="Labutti K."/>
            <person name="Andreopoulos B."/>
            <person name="Lipzen A."/>
            <person name="Chen C."/>
            <person name="Yanf M."/>
            <person name="Daum C."/>
            <person name="Ng V."/>
            <person name="Clum A."/>
            <person name="Steindorff A."/>
            <person name="Ohm R."/>
            <person name="Martin F."/>
            <person name="Silar P."/>
            <person name="Natvig D."/>
            <person name="Lalanne C."/>
            <person name="Gautier V."/>
            <person name="Ament-Velasquez S.L."/>
            <person name="Kruys A."/>
            <person name="Hutchinson M.I."/>
            <person name="Powell A.J."/>
            <person name="Barry K."/>
            <person name="Miller A.N."/>
            <person name="Grigoriev I.V."/>
            <person name="Debuchy R."/>
            <person name="Gladieux P."/>
            <person name="Thoren M.H."/>
            <person name="Johannesson H."/>
        </authorList>
    </citation>
    <scope>NUCLEOTIDE SEQUENCE</scope>
    <source>
        <strain evidence="8">SMH4607-1</strain>
    </source>
</reference>
<evidence type="ECO:0000256" key="3">
    <source>
        <dbReference type="ARBA" id="ARBA00022630"/>
    </source>
</evidence>
<dbReference type="GO" id="GO:0071949">
    <property type="term" value="F:FAD binding"/>
    <property type="evidence" value="ECO:0007669"/>
    <property type="project" value="InterPro"/>
</dbReference>
<dbReference type="InterPro" id="IPR050416">
    <property type="entry name" value="FAD-linked_Oxidoreductase"/>
</dbReference>
<dbReference type="InterPro" id="IPR016169">
    <property type="entry name" value="FAD-bd_PCMH_sub2"/>
</dbReference>
<comment type="caution">
    <text evidence="8">The sequence shown here is derived from an EMBL/GenBank/DDBJ whole genome shotgun (WGS) entry which is preliminary data.</text>
</comment>
<keyword evidence="4" id="KW-0274">FAD</keyword>
<name>A0AA40AZI4_9PEZI</name>